<protein>
    <recommendedName>
        <fullName evidence="3">Sce7726 family protein</fullName>
    </recommendedName>
</protein>
<gene>
    <name evidence="1" type="ORF">E5170_26650</name>
</gene>
<evidence type="ECO:0000313" key="2">
    <source>
        <dbReference type="Proteomes" id="UP000310574"/>
    </source>
</evidence>
<proteinExistence type="predicted"/>
<comment type="caution">
    <text evidence="1">The sequence shown here is derived from an EMBL/GenBank/DDBJ whole genome shotgun (WGS) entry which is preliminary data.</text>
</comment>
<dbReference type="AlphaFoldDB" id="A0AAQ2D7Y5"/>
<evidence type="ECO:0000313" key="1">
    <source>
        <dbReference type="EMBL" id="THF26951.1"/>
    </source>
</evidence>
<dbReference type="InterPro" id="IPR047729">
    <property type="entry name" value="Sce7726-like"/>
</dbReference>
<dbReference type="RefSeq" id="WP_136494116.1">
    <property type="nucleotide sequence ID" value="NZ_JAZKJW010000008.1"/>
</dbReference>
<name>A0AAQ2D7Y5_9PSED</name>
<dbReference type="EMBL" id="SSBS01000008">
    <property type="protein sequence ID" value="THF26951.1"/>
    <property type="molecule type" value="Genomic_DNA"/>
</dbReference>
<dbReference type="NCBIfam" id="NF033832">
    <property type="entry name" value="sce7726_fam"/>
    <property type="match status" value="1"/>
</dbReference>
<accession>A0AAQ2D7Y5</accession>
<evidence type="ECO:0008006" key="3">
    <source>
        <dbReference type="Google" id="ProtNLM"/>
    </source>
</evidence>
<reference evidence="1 2" key="1">
    <citation type="submission" date="2019-04" db="EMBL/GenBank/DDBJ databases">
        <title>Draft genome sequence of Pseudomonas sp. M7D1 isolated from rhizosphere of plant the flowery desert.</title>
        <authorList>
            <person name="Poblete-Morales M."/>
            <person name="Plaza N."/>
            <person name="Corsini G."/>
            <person name="Silva E."/>
        </authorList>
    </citation>
    <scope>NUCLEOTIDE SEQUENCE [LARGE SCALE GENOMIC DNA]</scope>
    <source>
        <strain evidence="1 2">M7D1</strain>
    </source>
</reference>
<organism evidence="1 2">
    <name type="scientific">Pseudomonas atacamensis</name>
    <dbReference type="NCBI Taxonomy" id="2565368"/>
    <lineage>
        <taxon>Bacteria</taxon>
        <taxon>Pseudomonadati</taxon>
        <taxon>Pseudomonadota</taxon>
        <taxon>Gammaproteobacteria</taxon>
        <taxon>Pseudomonadales</taxon>
        <taxon>Pseudomonadaceae</taxon>
        <taxon>Pseudomonas</taxon>
    </lineage>
</organism>
<sequence length="196" mass="22201">MLRDKEIRYALVDHLIRRSPKPARVLEELTIDNGNAIADVVACYREMHCYEIKGQTDNVRRLLAQSEFYSQSFPKLTLVTTENHMKWAAAHAPEHWGLMLAKMQRDRVVLSYIRKAGTNPSFCKQKALLMLWKAELTAIANAHPQVLVKKSFTRADIATAISIRVTKEDALSGIQSAIVSRTLNVVHDERDVSSSE</sequence>
<dbReference type="Proteomes" id="UP000310574">
    <property type="component" value="Unassembled WGS sequence"/>
</dbReference>